<dbReference type="STRING" id="30066.A0A182V831"/>
<feature type="region of interest" description="Disordered" evidence="1">
    <location>
        <begin position="1"/>
        <end position="29"/>
    </location>
</feature>
<reference evidence="3" key="1">
    <citation type="submission" date="2020-05" db="UniProtKB">
        <authorList>
            <consortium name="EnsemblMetazoa"/>
        </authorList>
    </citation>
    <scope>IDENTIFICATION</scope>
    <source>
        <strain evidence="3">MAF</strain>
    </source>
</reference>
<accession>A0A182V831</accession>
<name>A0A182V831_ANOME</name>
<evidence type="ECO:0000259" key="2">
    <source>
        <dbReference type="Pfam" id="PF13843"/>
    </source>
</evidence>
<feature type="compositionally biased region" description="Low complexity" evidence="1">
    <location>
        <begin position="511"/>
        <end position="529"/>
    </location>
</feature>
<sequence>MGTTSPARTPGPYATIELDSEDDANDTGPATRAEVILNTDGAGEHEQQSDDDDLICMWEEPQTFGIFDEPVGKNVPFDEADERTASEYAALVCDDALFGILVKGTNRHRKLWAGCMRARGLSVEPYRKVTVAEMKRYVGLLLVMGQVRKECRRYYWSTDPLLETPLFAKTMSYQRFKKISRYFHGMKLANRTYDAKPVLNHLVPKFQALYAPKQRLMVSELAIPKDAVKGQQTEPPNPAQGQPPESAKQLRLLCDSDTGYVLNVELANQELDQVALTDVSIVHPYFGRWHHVYWGNGGITVAAAETLYANQTLACGTLRNAPEGTVAPERNGPVLVMDGQGKPILSTMHDAAAMQPAAGQPQGPPPVCVADLNRHLAELERFEGFLVEEYLSNASVRWHKRTVMLLINVALLNAYILFSQADKVSRFRFNAFRLEVAREWVGADVPLEEPSDHMPMRPSSSCVCVTERGVSGRVCGTDTLSSDPVADGSEEGCGNGYNVARDRTRPTSFDSSPRASASPSPPSSSSSSSWGGGAADSGCSARGGRVRWIIGASSVKRCSCATVDSCGSSIAGARNMYENG</sequence>
<evidence type="ECO:0000313" key="3">
    <source>
        <dbReference type="EnsemblMetazoa" id="AMEM010462-PA"/>
    </source>
</evidence>
<dbReference type="EnsemblMetazoa" id="AMEM010462-RA">
    <property type="protein sequence ID" value="AMEM010462-PA"/>
    <property type="gene ID" value="AMEM010462"/>
</dbReference>
<feature type="domain" description="PiggyBac transposable element-derived protein" evidence="2">
    <location>
        <begin position="94"/>
        <end position="415"/>
    </location>
</feature>
<dbReference type="AlphaFoldDB" id="A0A182V831"/>
<keyword evidence="4" id="KW-1185">Reference proteome</keyword>
<dbReference type="Pfam" id="PF13843">
    <property type="entry name" value="DDE_Tnp_1_7"/>
    <property type="match status" value="1"/>
</dbReference>
<dbReference type="VEuPathDB" id="VectorBase:AMEM010462"/>
<feature type="region of interest" description="Disordered" evidence="1">
    <location>
        <begin position="481"/>
        <end position="540"/>
    </location>
</feature>
<evidence type="ECO:0000313" key="4">
    <source>
        <dbReference type="Proteomes" id="UP000075903"/>
    </source>
</evidence>
<protein>
    <recommendedName>
        <fullName evidence="2">PiggyBac transposable element-derived protein domain-containing protein</fullName>
    </recommendedName>
</protein>
<evidence type="ECO:0000256" key="1">
    <source>
        <dbReference type="SAM" id="MobiDB-lite"/>
    </source>
</evidence>
<dbReference type="PANTHER" id="PTHR46599">
    <property type="entry name" value="PIGGYBAC TRANSPOSABLE ELEMENT-DERIVED PROTEIN 4"/>
    <property type="match status" value="1"/>
</dbReference>
<dbReference type="InterPro" id="IPR029526">
    <property type="entry name" value="PGBD"/>
</dbReference>
<organism evidence="3 4">
    <name type="scientific">Anopheles merus</name>
    <name type="common">Mosquito</name>
    <dbReference type="NCBI Taxonomy" id="30066"/>
    <lineage>
        <taxon>Eukaryota</taxon>
        <taxon>Metazoa</taxon>
        <taxon>Ecdysozoa</taxon>
        <taxon>Arthropoda</taxon>
        <taxon>Hexapoda</taxon>
        <taxon>Insecta</taxon>
        <taxon>Pterygota</taxon>
        <taxon>Neoptera</taxon>
        <taxon>Endopterygota</taxon>
        <taxon>Diptera</taxon>
        <taxon>Nematocera</taxon>
        <taxon>Culicoidea</taxon>
        <taxon>Culicidae</taxon>
        <taxon>Anophelinae</taxon>
        <taxon>Anopheles</taxon>
    </lineage>
</organism>
<dbReference type="Proteomes" id="UP000075903">
    <property type="component" value="Unassembled WGS sequence"/>
</dbReference>
<dbReference type="VEuPathDB" id="VectorBase:AMEM21_016014"/>
<proteinExistence type="predicted"/>
<dbReference type="PANTHER" id="PTHR46599:SF3">
    <property type="entry name" value="PIGGYBAC TRANSPOSABLE ELEMENT-DERIVED PROTEIN 4"/>
    <property type="match status" value="1"/>
</dbReference>